<evidence type="ECO:0000313" key="2">
    <source>
        <dbReference type="Proteomes" id="UP000266188"/>
    </source>
</evidence>
<feature type="non-terminal residue" evidence="1">
    <location>
        <position position="1"/>
    </location>
</feature>
<reference evidence="2" key="1">
    <citation type="submission" date="2017-02" db="EMBL/GenBank/DDBJ databases">
        <authorList>
            <person name="Tafer H."/>
            <person name="Lopandic K."/>
        </authorList>
    </citation>
    <scope>NUCLEOTIDE SEQUENCE [LARGE SCALE GENOMIC DNA]</scope>
    <source>
        <strain evidence="2">CBS 366.77</strain>
    </source>
</reference>
<dbReference type="AlphaFoldDB" id="A0A3A2Z024"/>
<gene>
    <name evidence="1" type="ORF">PHISCL_11154</name>
</gene>
<keyword evidence="2" id="KW-1185">Reference proteome</keyword>
<accession>A0A3A2Z024</accession>
<evidence type="ECO:0000313" key="1">
    <source>
        <dbReference type="EMBL" id="RJE16509.1"/>
    </source>
</evidence>
<protein>
    <submittedName>
        <fullName evidence="1">Uncharacterized protein</fullName>
    </submittedName>
</protein>
<organism evidence="1 2">
    <name type="scientific">Aspergillus sclerotialis</name>
    <dbReference type="NCBI Taxonomy" id="2070753"/>
    <lineage>
        <taxon>Eukaryota</taxon>
        <taxon>Fungi</taxon>
        <taxon>Dikarya</taxon>
        <taxon>Ascomycota</taxon>
        <taxon>Pezizomycotina</taxon>
        <taxon>Eurotiomycetes</taxon>
        <taxon>Eurotiomycetidae</taxon>
        <taxon>Eurotiales</taxon>
        <taxon>Aspergillaceae</taxon>
        <taxon>Aspergillus</taxon>
        <taxon>Aspergillus subgen. Polypaecilum</taxon>
    </lineage>
</organism>
<dbReference type="EMBL" id="MVGC01004294">
    <property type="protein sequence ID" value="RJE16509.1"/>
    <property type="molecule type" value="Genomic_DNA"/>
</dbReference>
<comment type="caution">
    <text evidence="1">The sequence shown here is derived from an EMBL/GenBank/DDBJ whole genome shotgun (WGS) entry which is preliminary data.</text>
</comment>
<name>A0A3A2Z024_9EURO</name>
<dbReference type="Proteomes" id="UP000266188">
    <property type="component" value="Unassembled WGS sequence"/>
</dbReference>
<dbReference type="OrthoDB" id="432483at2759"/>
<sequence>LHEEERALRASRDLLDEVLSKTQDVLRTSAEGQGRSINVTFERENYGMQISENNGPISGITFGAR</sequence>
<proteinExistence type="predicted"/>